<dbReference type="InterPro" id="IPR042756">
    <property type="entry name" value="Sel-1L3"/>
</dbReference>
<sequence length="744" mass="84504">MARLMRTQCEPWISTHYRYVCVFCLSVQIVWGLDQVTLLNPPEEPVSDHLLEILYSCDQPATVQLDCIVSFDTGITSTLLLRQWSCLPDDPKIRTLELNLPDWLVYQADGIVPDSQWVLSCILMASVRHSGFDDTERSVAAQDVATLQPRPFFNRPVKQHPLCIAWSTQMLQLTQQFSKKQCPLEQGQLHVQVSAESEEASAFLSPFKVPLSEWCQISVTLHGRMVTVSMVCMDKEQRTVYSIEHMLRHTIMLDDTEGYFVIGGGKYIRGVEGYYGPLVYYRNRISPHSPSEVVIPDVIRSVNLTGWLQTCQAFHLDMTVKISGYSLKAKQRTESETCFDAFHEWMVKDRLPSKSQCGLWEAIVPHRRQAAKLAKFLAFKYGKRRVSLPAVGRALYSLSLHKLGRASSTEVVSRILPLLLQAGCLADNRALHMSSMLYSTGLGVKKQPNKAWLLALLGAQKDDRLALLHLGHLHHQGLHGLPTDPDLAYAYYANIAKQTTLDRLNPTPQQTFVEAIYLNNDEVLNVQTNEDHHIFQWLKLQARRGATEAEQAIGRMLFWGQQGVTPDIQKAVRHYERGAVQWEDPVSMYDYGIVLLEGHGVKKDIPKAVTFLKKAMDQGFVPAINALAWYYERFEQDYKQAVQLWEQADLLNCPDAALNLGVVYSQGLYPGKAADQFMAYRYYLKSAERGHIRGAVQLAEMWTTGIPGHVNRRPSDAVLLATYPFYFLYFRHMTSPSVMIEMSL</sequence>
<name>A0A8P4GN66_DICLA</name>
<dbReference type="SMART" id="SM00671">
    <property type="entry name" value="SEL1"/>
    <property type="match status" value="6"/>
</dbReference>
<dbReference type="PANTHER" id="PTHR44444:SF4">
    <property type="entry name" value="PROTEIN SEL-1 HOMOLOG 3 ISOFORM X1"/>
    <property type="match status" value="1"/>
</dbReference>
<dbReference type="Gene3D" id="1.25.40.10">
    <property type="entry name" value="Tetratricopeptide repeat domain"/>
    <property type="match status" value="2"/>
</dbReference>
<dbReference type="GeneTree" id="ENSGT00940000165744"/>
<dbReference type="AlphaFoldDB" id="A0A8P4GN66"/>
<protein>
    <submittedName>
        <fullName evidence="1">Si:dkey-24p1.6</fullName>
    </submittedName>
</protein>
<dbReference type="InterPro" id="IPR006597">
    <property type="entry name" value="Sel1-like"/>
</dbReference>
<evidence type="ECO:0000313" key="1">
    <source>
        <dbReference type="Ensembl" id="ENSDLAP00005080794.1"/>
    </source>
</evidence>
<proteinExistence type="predicted"/>
<accession>A0A8P4GN66</accession>
<keyword evidence="2" id="KW-1185">Reference proteome</keyword>
<dbReference type="SUPFAM" id="SSF81901">
    <property type="entry name" value="HCP-like"/>
    <property type="match status" value="2"/>
</dbReference>
<dbReference type="Ensembl" id="ENSDLAT00005080826.1">
    <property type="protein sequence ID" value="ENSDLAP00005080794.1"/>
    <property type="gene ID" value="ENSDLAG00005012913.2"/>
</dbReference>
<evidence type="ECO:0000313" key="2">
    <source>
        <dbReference type="Proteomes" id="UP000694389"/>
    </source>
</evidence>
<dbReference type="Proteomes" id="UP000694389">
    <property type="component" value="Unassembled WGS sequence"/>
</dbReference>
<organism evidence="1 2">
    <name type="scientific">Dicentrarchus labrax</name>
    <name type="common">European seabass</name>
    <name type="synonym">Morone labrax</name>
    <dbReference type="NCBI Taxonomy" id="13489"/>
    <lineage>
        <taxon>Eukaryota</taxon>
        <taxon>Metazoa</taxon>
        <taxon>Chordata</taxon>
        <taxon>Craniata</taxon>
        <taxon>Vertebrata</taxon>
        <taxon>Euteleostomi</taxon>
        <taxon>Actinopterygii</taxon>
        <taxon>Neopterygii</taxon>
        <taxon>Teleostei</taxon>
        <taxon>Neoteleostei</taxon>
        <taxon>Acanthomorphata</taxon>
        <taxon>Eupercaria</taxon>
        <taxon>Moronidae</taxon>
        <taxon>Dicentrarchus</taxon>
    </lineage>
</organism>
<dbReference type="InterPro" id="IPR011990">
    <property type="entry name" value="TPR-like_helical_dom_sf"/>
</dbReference>
<reference evidence="1" key="1">
    <citation type="submission" date="2025-08" db="UniProtKB">
        <authorList>
            <consortium name="Ensembl"/>
        </authorList>
    </citation>
    <scope>IDENTIFICATION</scope>
</reference>
<dbReference type="PANTHER" id="PTHR44444">
    <property type="entry name" value="PROTEIN SEL-1 HOMOLOG 3"/>
    <property type="match status" value="1"/>
</dbReference>
<dbReference type="Pfam" id="PF08238">
    <property type="entry name" value="Sel1"/>
    <property type="match status" value="6"/>
</dbReference>
<gene>
    <name evidence="1" type="primary">si:dkey-24p1.6</name>
</gene>
<reference evidence="1" key="2">
    <citation type="submission" date="2025-09" db="UniProtKB">
        <authorList>
            <consortium name="Ensembl"/>
        </authorList>
    </citation>
    <scope>IDENTIFICATION</scope>
</reference>